<accession>A0A7K3RJ53</accession>
<evidence type="ECO:0000313" key="3">
    <source>
        <dbReference type="Proteomes" id="UP000470951"/>
    </source>
</evidence>
<dbReference type="AlphaFoldDB" id="A0A7K3RJ53"/>
<comment type="caution">
    <text evidence="2">The sequence shown here is derived from an EMBL/GenBank/DDBJ whole genome shotgun (WGS) entry which is preliminary data.</text>
</comment>
<dbReference type="EMBL" id="JAAGMS010000332">
    <property type="protein sequence ID" value="NEC02183.1"/>
    <property type="molecule type" value="Genomic_DNA"/>
</dbReference>
<evidence type="ECO:0000256" key="1">
    <source>
        <dbReference type="SAM" id="MobiDB-lite"/>
    </source>
</evidence>
<dbReference type="RefSeq" id="WP_164270106.1">
    <property type="nucleotide sequence ID" value="NZ_JAAGMS010000332.1"/>
</dbReference>
<feature type="compositionally biased region" description="Low complexity" evidence="1">
    <location>
        <begin position="8"/>
        <end position="23"/>
    </location>
</feature>
<evidence type="ECO:0000313" key="2">
    <source>
        <dbReference type="EMBL" id="NEC02183.1"/>
    </source>
</evidence>
<organism evidence="2 3">
    <name type="scientific">Streptomyces anulatus</name>
    <name type="common">Streptomyces chrysomallus</name>
    <dbReference type="NCBI Taxonomy" id="1892"/>
    <lineage>
        <taxon>Bacteria</taxon>
        <taxon>Bacillati</taxon>
        <taxon>Actinomycetota</taxon>
        <taxon>Actinomycetes</taxon>
        <taxon>Kitasatosporales</taxon>
        <taxon>Streptomycetaceae</taxon>
        <taxon>Streptomyces</taxon>
    </lineage>
</organism>
<proteinExistence type="predicted"/>
<dbReference type="Proteomes" id="UP000470951">
    <property type="component" value="Unassembled WGS sequence"/>
</dbReference>
<feature type="compositionally biased region" description="Low complexity" evidence="1">
    <location>
        <begin position="82"/>
        <end position="91"/>
    </location>
</feature>
<name>A0A7K3RJ53_STRAQ</name>
<sequence>PQPSQRGALALTSAPSAAPAAPSEGAVVTAAENAQGGGRPQLGQTVPPQGVPADPQQPVPPTGRRARREEEPVLPALPALASGNNGTSGNSGSEGVGGHS</sequence>
<feature type="region of interest" description="Disordered" evidence="1">
    <location>
        <begin position="1"/>
        <end position="100"/>
    </location>
</feature>
<gene>
    <name evidence="2" type="ORF">G3I58_30050</name>
</gene>
<reference evidence="2 3" key="1">
    <citation type="submission" date="2020-01" db="EMBL/GenBank/DDBJ databases">
        <title>Insect and environment-associated Actinomycetes.</title>
        <authorList>
            <person name="Currrie C."/>
            <person name="Chevrette M."/>
            <person name="Carlson C."/>
            <person name="Stubbendieck R."/>
            <person name="Wendt-Pienkowski E."/>
        </authorList>
    </citation>
    <scope>NUCLEOTIDE SEQUENCE [LARGE SCALE GENOMIC DNA]</scope>
    <source>
        <strain evidence="2 3">SID7903</strain>
    </source>
</reference>
<protein>
    <submittedName>
        <fullName evidence="2">Uncharacterized protein</fullName>
    </submittedName>
</protein>
<feature type="non-terminal residue" evidence="2">
    <location>
        <position position="1"/>
    </location>
</feature>
<feature type="non-terminal residue" evidence="2">
    <location>
        <position position="100"/>
    </location>
</feature>